<keyword evidence="2" id="KW-0596">Phosphopantetheine</keyword>
<dbReference type="InterPro" id="IPR045851">
    <property type="entry name" value="AMP-bd_C_sf"/>
</dbReference>
<dbReference type="Gene3D" id="3.40.50.1820">
    <property type="entry name" value="alpha/beta hydrolase"/>
    <property type="match status" value="1"/>
</dbReference>
<dbReference type="SUPFAM" id="SSF56801">
    <property type="entry name" value="Acetyl-CoA synthetase-like"/>
    <property type="match status" value="1"/>
</dbReference>
<reference evidence="5" key="1">
    <citation type="submission" date="2021-04" db="EMBL/GenBank/DDBJ databases">
        <title>Genomic sequence of Actinosynnema pretiosum subsp. pretiosum ATCC 31280 (C-14919).</title>
        <authorList>
            <person name="Bai L."/>
            <person name="Wang X."/>
            <person name="Xiao Y."/>
        </authorList>
    </citation>
    <scope>NUCLEOTIDE SEQUENCE</scope>
    <source>
        <strain evidence="5">ATCC 31280</strain>
    </source>
</reference>
<dbReference type="NCBIfam" id="TIGR01733">
    <property type="entry name" value="AA-adenyl-dom"/>
    <property type="match status" value="1"/>
</dbReference>
<dbReference type="GO" id="GO:0031177">
    <property type="term" value="F:phosphopantetheine binding"/>
    <property type="evidence" value="ECO:0007669"/>
    <property type="project" value="InterPro"/>
</dbReference>
<dbReference type="CDD" id="cd12117">
    <property type="entry name" value="A_NRPS_Srf_like"/>
    <property type="match status" value="1"/>
</dbReference>
<dbReference type="InterPro" id="IPR029058">
    <property type="entry name" value="AB_hydrolase_fold"/>
</dbReference>
<name>A0AA45L6D6_9PSEU</name>
<dbReference type="SMART" id="SM00823">
    <property type="entry name" value="PKS_PP"/>
    <property type="match status" value="1"/>
</dbReference>
<evidence type="ECO:0000256" key="2">
    <source>
        <dbReference type="ARBA" id="ARBA00022450"/>
    </source>
</evidence>
<accession>A0AA45L6D6</accession>
<dbReference type="GO" id="GO:0043041">
    <property type="term" value="P:amino acid activation for nonribosomal peptide biosynthetic process"/>
    <property type="evidence" value="ECO:0007669"/>
    <property type="project" value="TreeGrafter"/>
</dbReference>
<organism evidence="5 6">
    <name type="scientific">Actinosynnema pretiosum subsp. pretiosum</name>
    <dbReference type="NCBI Taxonomy" id="103721"/>
    <lineage>
        <taxon>Bacteria</taxon>
        <taxon>Bacillati</taxon>
        <taxon>Actinomycetota</taxon>
        <taxon>Actinomycetes</taxon>
        <taxon>Pseudonocardiales</taxon>
        <taxon>Pseudonocardiaceae</taxon>
        <taxon>Actinosynnema</taxon>
    </lineage>
</organism>
<dbReference type="InterPro" id="IPR020845">
    <property type="entry name" value="AMP-binding_CS"/>
</dbReference>
<dbReference type="AlphaFoldDB" id="A0AA45L6D6"/>
<evidence type="ECO:0000259" key="4">
    <source>
        <dbReference type="PROSITE" id="PS50075"/>
    </source>
</evidence>
<proteinExistence type="predicted"/>
<dbReference type="InterPro" id="IPR025110">
    <property type="entry name" value="AMP-bd_C"/>
</dbReference>
<dbReference type="PANTHER" id="PTHR45527">
    <property type="entry name" value="NONRIBOSOMAL PEPTIDE SYNTHETASE"/>
    <property type="match status" value="1"/>
</dbReference>
<evidence type="ECO:0000256" key="3">
    <source>
        <dbReference type="ARBA" id="ARBA00022553"/>
    </source>
</evidence>
<dbReference type="InterPro" id="IPR000873">
    <property type="entry name" value="AMP-dep_synth/lig_dom"/>
</dbReference>
<dbReference type="InterPro" id="IPR020806">
    <property type="entry name" value="PKS_PP-bd"/>
</dbReference>
<dbReference type="SUPFAM" id="SSF47336">
    <property type="entry name" value="ACP-like"/>
    <property type="match status" value="1"/>
</dbReference>
<dbReference type="GO" id="GO:0072330">
    <property type="term" value="P:monocarboxylic acid biosynthetic process"/>
    <property type="evidence" value="ECO:0007669"/>
    <property type="project" value="UniProtKB-ARBA"/>
</dbReference>
<dbReference type="Pfam" id="PF00550">
    <property type="entry name" value="PP-binding"/>
    <property type="match status" value="1"/>
</dbReference>
<dbReference type="FunFam" id="1.10.1200.10:FF:000016">
    <property type="entry name" value="Non-ribosomal peptide synthase"/>
    <property type="match status" value="1"/>
</dbReference>
<comment type="cofactor">
    <cofactor evidence="1">
        <name>pantetheine 4'-phosphate</name>
        <dbReference type="ChEBI" id="CHEBI:47942"/>
    </cofactor>
</comment>
<dbReference type="GO" id="GO:0005737">
    <property type="term" value="C:cytoplasm"/>
    <property type="evidence" value="ECO:0007669"/>
    <property type="project" value="TreeGrafter"/>
</dbReference>
<evidence type="ECO:0000256" key="1">
    <source>
        <dbReference type="ARBA" id="ARBA00001957"/>
    </source>
</evidence>
<dbReference type="InterPro" id="IPR042099">
    <property type="entry name" value="ANL_N_sf"/>
</dbReference>
<dbReference type="PROSITE" id="PS00455">
    <property type="entry name" value="AMP_BINDING"/>
    <property type="match status" value="1"/>
</dbReference>
<dbReference type="Gene3D" id="3.30.300.30">
    <property type="match status" value="1"/>
</dbReference>
<dbReference type="PROSITE" id="PS50075">
    <property type="entry name" value="CARRIER"/>
    <property type="match status" value="1"/>
</dbReference>
<protein>
    <submittedName>
        <fullName evidence="5">Non-ribosomal peptide synthetase</fullName>
    </submittedName>
</protein>
<gene>
    <name evidence="5" type="ORF">KCV87_33245</name>
</gene>
<dbReference type="InterPro" id="IPR036736">
    <property type="entry name" value="ACP-like_sf"/>
</dbReference>
<dbReference type="Proteomes" id="UP000677152">
    <property type="component" value="Chromosome"/>
</dbReference>
<sequence>MRTIPALFARVVAAHPDRVAVGTTTYAELDDASARLAGALRARGLRRGQPVAVALERSPLVPVALLGIVRAGGCYLGLDPGDPPARRAALLADSGALLLGGEEVLVDGPRAADADVGPEDLAYLAYTSGSTGAPKGVCVPHRAVARLVDAPDFLTTTPDDVLLQHAPLAFDASTLEVWGALLNGARLAVAPPGELSPAELAAFAREQGVTTAWLTAGLFHQVVDTALADLRGVRQLVAGGDVLSPAHVERALRALPGLVLVNGYGPTENTTFTACHRMTAPPTTATVPIGTPIRGGGVHLLDADLRPVPDGEVGELHATGDGLALGYLGRPDLTAERFLPDPTTPGARMYRTGDLARRLPDGVLEFVGRADAQVKVRGFRVEPAEVEAQLLRHPDVTGAAVVAQADSSGGRRLAAFYTAEHPVSAPELRRALAERLPRHLVPSTLTRLPALPLTPSGKLDRAALAATPVRTRADVDADYRAPASERERWLAQLWADVLAVDAVGVDDDFFELGGHSLLASRITAEIAGERGVFVRARTFYENPTVAELAEHLDVLEESR</sequence>
<dbReference type="Pfam" id="PF00501">
    <property type="entry name" value="AMP-binding"/>
    <property type="match status" value="2"/>
</dbReference>
<dbReference type="InterPro" id="IPR009081">
    <property type="entry name" value="PP-bd_ACP"/>
</dbReference>
<dbReference type="EMBL" id="CP073249">
    <property type="protein sequence ID" value="QUF04151.1"/>
    <property type="molecule type" value="Genomic_DNA"/>
</dbReference>
<dbReference type="Gene3D" id="3.40.50.12780">
    <property type="entry name" value="N-terminal domain of ligase-like"/>
    <property type="match status" value="1"/>
</dbReference>
<dbReference type="Pfam" id="PF13193">
    <property type="entry name" value="AMP-binding_C"/>
    <property type="match status" value="1"/>
</dbReference>
<keyword evidence="3" id="KW-0597">Phosphoprotein</keyword>
<dbReference type="GO" id="GO:0044550">
    <property type="term" value="P:secondary metabolite biosynthetic process"/>
    <property type="evidence" value="ECO:0007669"/>
    <property type="project" value="TreeGrafter"/>
</dbReference>
<evidence type="ECO:0000313" key="6">
    <source>
        <dbReference type="Proteomes" id="UP000677152"/>
    </source>
</evidence>
<evidence type="ECO:0000313" key="5">
    <source>
        <dbReference type="EMBL" id="QUF04151.1"/>
    </source>
</evidence>
<dbReference type="PANTHER" id="PTHR45527:SF1">
    <property type="entry name" value="FATTY ACID SYNTHASE"/>
    <property type="match status" value="1"/>
</dbReference>
<dbReference type="InterPro" id="IPR010071">
    <property type="entry name" value="AA_adenyl_dom"/>
</dbReference>
<feature type="domain" description="Carrier" evidence="4">
    <location>
        <begin position="481"/>
        <end position="556"/>
    </location>
</feature>